<dbReference type="Gramene" id="TraesPARA_EIv1.0_1864250.1">
    <property type="protein sequence ID" value="TraesPARA_EIv1.0_1864250.1.CDS1"/>
    <property type="gene ID" value="TraesPARA_EIv1.0_1864250"/>
</dbReference>
<dbReference type="OMA" id="HENAWIV"/>
<dbReference type="Gramene" id="TraesROB_scaffold_046906_01G000100.1">
    <property type="protein sequence ID" value="TraesROB_scaffold_046906_01G000100.1"/>
    <property type="gene ID" value="TraesROB_scaffold_046906_01G000100"/>
</dbReference>
<dbReference type="InterPro" id="IPR035979">
    <property type="entry name" value="RBD_domain_sf"/>
</dbReference>
<dbReference type="PANTHER" id="PTHR33074:SF102">
    <property type="entry name" value="DUF1618 DOMAIN-CONTAINING PROTEIN"/>
    <property type="match status" value="1"/>
</dbReference>
<evidence type="ECO:0000313" key="5">
    <source>
        <dbReference type="Proteomes" id="UP000019116"/>
    </source>
</evidence>
<dbReference type="Pfam" id="PF07762">
    <property type="entry name" value="DUF1618"/>
    <property type="match status" value="1"/>
</dbReference>
<protein>
    <recommendedName>
        <fullName evidence="3">RRM domain-containing protein</fullName>
    </recommendedName>
</protein>
<dbReference type="EnsemblPlants" id="TraesCS5D02G449100.1">
    <property type="protein sequence ID" value="TraesCS5D02G449100.1.cds1"/>
    <property type="gene ID" value="TraesCS5D02G449100"/>
</dbReference>
<dbReference type="SMR" id="A0A3B6MZZ6"/>
<name>A0A3B6MZZ6_WHEAT</name>
<keyword evidence="5" id="KW-1185">Reference proteome</keyword>
<dbReference type="STRING" id="4565.A0A3B6MZZ6"/>
<dbReference type="Gramene" id="TraesCAD_scaffold_107429_01G000200.1">
    <property type="protein sequence ID" value="TraesCAD_scaffold_107429_01G000200.1"/>
    <property type="gene ID" value="TraesCAD_scaffold_107429_01G000200"/>
</dbReference>
<dbReference type="Gramene" id="TraesCLE_scaffold_068580_01G000200.1">
    <property type="protein sequence ID" value="TraesCLE_scaffold_068580_01G000200.1"/>
    <property type="gene ID" value="TraesCLE_scaffold_068580_01G000200"/>
</dbReference>
<dbReference type="Gramene" id="TraesCS5D03G0985900.1">
    <property type="protein sequence ID" value="TraesCS5D03G0985900.1.CDS1"/>
    <property type="gene ID" value="TraesCS5D03G0985900"/>
</dbReference>
<organism evidence="4">
    <name type="scientific">Triticum aestivum</name>
    <name type="common">Wheat</name>
    <dbReference type="NCBI Taxonomy" id="4565"/>
    <lineage>
        <taxon>Eukaryota</taxon>
        <taxon>Viridiplantae</taxon>
        <taxon>Streptophyta</taxon>
        <taxon>Embryophyta</taxon>
        <taxon>Tracheophyta</taxon>
        <taxon>Spermatophyta</taxon>
        <taxon>Magnoliopsida</taxon>
        <taxon>Liliopsida</taxon>
        <taxon>Poales</taxon>
        <taxon>Poaceae</taxon>
        <taxon>BOP clade</taxon>
        <taxon>Pooideae</taxon>
        <taxon>Triticodae</taxon>
        <taxon>Triticeae</taxon>
        <taxon>Triticinae</taxon>
        <taxon>Triticum</taxon>
    </lineage>
</organism>
<sequence length="588" mass="65603">MSDRSNGTTATAFASNGLTVEVSFWFAAPPALSYFTVHCRGLDEQNSLAREPCLVCSDEYVAILSIDFTYTYRGRKRIRRDYFVYTAIPDGPSLVRLPNPFLIKFDPRTMGLLRTADGEGFVVAVLSPQLIIPGSYDLLIFSSKQLGWIVKTVQLQPKSPTEDHQTFTIDKVIALPEEGSLGWVDLWRGILVCNVLDLQELSPVLRFIPLPEPMAANMNMVDDENENCAWLHRDVAYVDGLIRFVEIETRRSITTRGPNAIRNMLIYADLELDSANTSVCHGWMAIAWVRKPSSDAWIKDCEADVDDINIDNPRYSSLPELRGSYSGKLTLKNLITANPTLGMHGSDVVVYLISKVKIHHENAWIVAINMTSKTLEDMASFSSERTFGFGIGCRPCAFFRHLDMTADHGEAGLLTKTSENSSAYTTVLVSGLDPCVTEDELRQILAPYGELHDMKMLQDQRSAVVKFVDRLCAENAICELNFTTLGSEYPLRLKREHVDSPSGQRKAKRDAERPRPYPEYYGADSWDVTMVDADGNRKRPYDTSAEAVARGGYARLGLFGCGVLPLPRLPVPPRPPQDLKRTKTGANG</sequence>
<dbReference type="GO" id="GO:0003723">
    <property type="term" value="F:RNA binding"/>
    <property type="evidence" value="ECO:0007669"/>
    <property type="project" value="UniProtKB-UniRule"/>
</dbReference>
<evidence type="ECO:0000313" key="4">
    <source>
        <dbReference type="EnsemblPlants" id="TraesCS5D02G449100.1.cds1"/>
    </source>
</evidence>
<dbReference type="InterPro" id="IPR012677">
    <property type="entry name" value="Nucleotide-bd_a/b_plait_sf"/>
</dbReference>
<dbReference type="InterPro" id="IPR011676">
    <property type="entry name" value="DUF1618"/>
</dbReference>
<evidence type="ECO:0000256" key="1">
    <source>
        <dbReference type="PROSITE-ProRule" id="PRU00176"/>
    </source>
</evidence>
<feature type="domain" description="RRM" evidence="3">
    <location>
        <begin position="425"/>
        <end position="498"/>
    </location>
</feature>
<evidence type="ECO:0000259" key="3">
    <source>
        <dbReference type="PROSITE" id="PS50102"/>
    </source>
</evidence>
<dbReference type="Pfam" id="PF00076">
    <property type="entry name" value="RRM_1"/>
    <property type="match status" value="1"/>
</dbReference>
<dbReference type="InterPro" id="IPR000504">
    <property type="entry name" value="RRM_dom"/>
</dbReference>
<dbReference type="SUPFAM" id="SSF54928">
    <property type="entry name" value="RNA-binding domain, RBD"/>
    <property type="match status" value="1"/>
</dbReference>
<feature type="region of interest" description="Disordered" evidence="2">
    <location>
        <begin position="567"/>
        <end position="588"/>
    </location>
</feature>
<keyword evidence="1" id="KW-0694">RNA-binding</keyword>
<feature type="region of interest" description="Disordered" evidence="2">
    <location>
        <begin position="496"/>
        <end position="520"/>
    </location>
</feature>
<dbReference type="Gramene" id="TraesWEE_scaffold_103909_01G000100.1">
    <property type="protein sequence ID" value="TraesWEE_scaffold_103909_01G000100.1"/>
    <property type="gene ID" value="TraesWEE_scaffold_103909_01G000100"/>
</dbReference>
<dbReference type="Gene3D" id="3.30.70.330">
    <property type="match status" value="1"/>
</dbReference>
<dbReference type="SMART" id="SM00360">
    <property type="entry name" value="RRM"/>
    <property type="match status" value="1"/>
</dbReference>
<proteinExistence type="predicted"/>
<dbReference type="AlphaFoldDB" id="A0A3B6MZZ6"/>
<dbReference type="PANTHER" id="PTHR33074">
    <property type="entry name" value="EXPRESSED PROTEIN-RELATED"/>
    <property type="match status" value="1"/>
</dbReference>
<reference evidence="4" key="2">
    <citation type="submission" date="2018-10" db="UniProtKB">
        <authorList>
            <consortium name="EnsemblPlants"/>
        </authorList>
    </citation>
    <scope>IDENTIFICATION</scope>
</reference>
<dbReference type="PROSITE" id="PS50102">
    <property type="entry name" value="RRM"/>
    <property type="match status" value="1"/>
</dbReference>
<reference evidence="4" key="1">
    <citation type="submission" date="2018-08" db="EMBL/GenBank/DDBJ databases">
        <authorList>
            <person name="Rossello M."/>
        </authorList>
    </citation>
    <scope>NUCLEOTIDE SEQUENCE [LARGE SCALE GENOMIC DNA]</scope>
    <source>
        <strain evidence="4">cv. Chinese Spring</strain>
    </source>
</reference>
<dbReference type="Gramene" id="TraesCS5D02G449100.1">
    <property type="protein sequence ID" value="TraesCS5D02G449100.1.cds1"/>
    <property type="gene ID" value="TraesCS5D02G449100"/>
</dbReference>
<dbReference type="Proteomes" id="UP000019116">
    <property type="component" value="Chromosome 5D"/>
</dbReference>
<evidence type="ECO:0000256" key="2">
    <source>
        <dbReference type="SAM" id="MobiDB-lite"/>
    </source>
</evidence>
<feature type="compositionally biased region" description="Pro residues" evidence="2">
    <location>
        <begin position="567"/>
        <end position="576"/>
    </location>
</feature>
<accession>A0A3B6MZZ6</accession>